<name>A0ABN3HS79_9ACTN</name>
<feature type="domain" description="DUF58" evidence="2">
    <location>
        <begin position="208"/>
        <end position="389"/>
    </location>
</feature>
<keyword evidence="1" id="KW-1133">Transmembrane helix</keyword>
<evidence type="ECO:0000259" key="2">
    <source>
        <dbReference type="Pfam" id="PF01882"/>
    </source>
</evidence>
<dbReference type="Pfam" id="PF01882">
    <property type="entry name" value="DUF58"/>
    <property type="match status" value="1"/>
</dbReference>
<comment type="caution">
    <text evidence="3">The sequence shown here is derived from an EMBL/GenBank/DDBJ whole genome shotgun (WGS) entry which is preliminary data.</text>
</comment>
<dbReference type="Proteomes" id="UP001501444">
    <property type="component" value="Unassembled WGS sequence"/>
</dbReference>
<evidence type="ECO:0000313" key="3">
    <source>
        <dbReference type="EMBL" id="GAA2386682.1"/>
    </source>
</evidence>
<feature type="transmembrane region" description="Helical" evidence="1">
    <location>
        <begin position="35"/>
        <end position="55"/>
    </location>
</feature>
<evidence type="ECO:0000256" key="1">
    <source>
        <dbReference type="SAM" id="Phobius"/>
    </source>
</evidence>
<gene>
    <name evidence="3" type="ORF">GCM10010170_097230</name>
</gene>
<accession>A0ABN3HS79</accession>
<keyword evidence="1" id="KW-0812">Transmembrane</keyword>
<proteinExistence type="predicted"/>
<dbReference type="PANTHER" id="PTHR33608">
    <property type="entry name" value="BLL2464 PROTEIN"/>
    <property type="match status" value="1"/>
</dbReference>
<dbReference type="InterPro" id="IPR002881">
    <property type="entry name" value="DUF58"/>
</dbReference>
<reference evidence="3 4" key="1">
    <citation type="journal article" date="2019" name="Int. J. Syst. Evol. Microbiol.">
        <title>The Global Catalogue of Microorganisms (GCM) 10K type strain sequencing project: providing services to taxonomists for standard genome sequencing and annotation.</title>
        <authorList>
            <consortium name="The Broad Institute Genomics Platform"/>
            <consortium name="The Broad Institute Genome Sequencing Center for Infectious Disease"/>
            <person name="Wu L."/>
            <person name="Ma J."/>
        </authorList>
    </citation>
    <scope>NUCLEOTIDE SEQUENCE [LARGE SCALE GENOMIC DNA]</scope>
    <source>
        <strain evidence="3 4">JCM 3272</strain>
    </source>
</reference>
<protein>
    <submittedName>
        <fullName evidence="3">DUF58 domain-containing protein</fullName>
    </submittedName>
</protein>
<dbReference type="EMBL" id="BAAARV010000102">
    <property type="protein sequence ID" value="GAA2386682.1"/>
    <property type="molecule type" value="Genomic_DNA"/>
</dbReference>
<keyword evidence="4" id="KW-1185">Reference proteome</keyword>
<dbReference type="PANTHER" id="PTHR33608:SF3">
    <property type="entry name" value="SLR2013 PROTEIN"/>
    <property type="match status" value="1"/>
</dbReference>
<keyword evidence="1" id="KW-0472">Membrane</keyword>
<sequence>MITARAAGLVGVGAALLALAGLVLGDRMSPAVLWTTAGVILLLVAAACVVDYVAAASPKRLRMSRTGDQSVWLGETGQVTLLLQNRSDRVLTGRVRDAWVPSAGATPAMQDVRIEPGRAVAITTTLTPTRRGDRAAVRVMVRSFGPFRLTYRQTSRAVADRLTPKWRLRVYPRFNSRRLLPEKLARLRVLDGSVVTRGRGQGTEFDTLREYVLGDDVRSIDWRGSARRSDVVVRTWRPERDRRLVCVLDTGRTSAARIGDEPRLDAAMDAALLLASVAARADDRVDLLAVDTAVRASVTNVDKKTLLFRLVTAMAPLEPALVETDFGLVAGEVLRRERKRALVVLFTALEPGALGEGLLPVLPQLAARHKVIVASAHDPELARMAQVGAEAAAADVYAAAAAQRALSERDRVAAALRHYGVEVVDAPADELASRLTDHYLALKHTGRL</sequence>
<evidence type="ECO:0000313" key="4">
    <source>
        <dbReference type="Proteomes" id="UP001501444"/>
    </source>
</evidence>
<dbReference type="RefSeq" id="WP_344619529.1">
    <property type="nucleotide sequence ID" value="NZ_BAAARV010000102.1"/>
</dbReference>
<organism evidence="3 4">
    <name type="scientific">Dactylosporangium salmoneum</name>
    <dbReference type="NCBI Taxonomy" id="53361"/>
    <lineage>
        <taxon>Bacteria</taxon>
        <taxon>Bacillati</taxon>
        <taxon>Actinomycetota</taxon>
        <taxon>Actinomycetes</taxon>
        <taxon>Micromonosporales</taxon>
        <taxon>Micromonosporaceae</taxon>
        <taxon>Dactylosporangium</taxon>
    </lineage>
</organism>